<dbReference type="SUPFAM" id="SSF51069">
    <property type="entry name" value="Carbonic anhydrase"/>
    <property type="match status" value="1"/>
</dbReference>
<feature type="region of interest" description="Disordered" evidence="7">
    <location>
        <begin position="74"/>
        <end position="94"/>
    </location>
</feature>
<evidence type="ECO:0000256" key="5">
    <source>
        <dbReference type="ARBA" id="ARBA00023239"/>
    </source>
</evidence>
<feature type="signal peptide" evidence="8">
    <location>
        <begin position="1"/>
        <end position="20"/>
    </location>
</feature>
<comment type="catalytic activity">
    <reaction evidence="6">
        <text>hydrogencarbonate + H(+) = CO2 + H2O</text>
        <dbReference type="Rhea" id="RHEA:10748"/>
        <dbReference type="ChEBI" id="CHEBI:15377"/>
        <dbReference type="ChEBI" id="CHEBI:15378"/>
        <dbReference type="ChEBI" id="CHEBI:16526"/>
        <dbReference type="ChEBI" id="CHEBI:17544"/>
        <dbReference type="EC" id="4.2.1.1"/>
    </reaction>
</comment>
<name>A0ABT5HW47_9CAUL</name>
<evidence type="ECO:0000259" key="9">
    <source>
        <dbReference type="PROSITE" id="PS51144"/>
    </source>
</evidence>
<keyword evidence="11" id="KW-1185">Reference proteome</keyword>
<dbReference type="RefSeq" id="WP_272748764.1">
    <property type="nucleotide sequence ID" value="NZ_JAQQKX010000011.1"/>
</dbReference>
<evidence type="ECO:0000256" key="3">
    <source>
        <dbReference type="ARBA" id="ARBA00022723"/>
    </source>
</evidence>
<dbReference type="PROSITE" id="PS51144">
    <property type="entry name" value="ALPHA_CA_2"/>
    <property type="match status" value="1"/>
</dbReference>
<comment type="similarity">
    <text evidence="1">Belongs to the alpha-carbonic anhydrase family.</text>
</comment>
<dbReference type="InterPro" id="IPR036398">
    <property type="entry name" value="CA_dom_sf"/>
</dbReference>
<feature type="chain" id="PRO_5045053781" description="carbonic anhydrase" evidence="8">
    <location>
        <begin position="21"/>
        <end position="292"/>
    </location>
</feature>
<dbReference type="InterPro" id="IPR001148">
    <property type="entry name" value="CA_dom"/>
</dbReference>
<comment type="caution">
    <text evidence="10">The sequence shown here is derived from an EMBL/GenBank/DDBJ whole genome shotgun (WGS) entry which is preliminary data.</text>
</comment>
<evidence type="ECO:0000313" key="11">
    <source>
        <dbReference type="Proteomes" id="UP001214854"/>
    </source>
</evidence>
<evidence type="ECO:0000256" key="2">
    <source>
        <dbReference type="ARBA" id="ARBA00012925"/>
    </source>
</evidence>
<dbReference type="Gene3D" id="3.10.200.10">
    <property type="entry name" value="Alpha carbonic anhydrase"/>
    <property type="match status" value="1"/>
</dbReference>
<dbReference type="EC" id="4.2.1.1" evidence="2"/>
<dbReference type="PANTHER" id="PTHR18952">
    <property type="entry name" value="CARBONIC ANHYDRASE"/>
    <property type="match status" value="1"/>
</dbReference>
<evidence type="ECO:0000256" key="8">
    <source>
        <dbReference type="SAM" id="SignalP"/>
    </source>
</evidence>
<dbReference type="Proteomes" id="UP001214854">
    <property type="component" value="Unassembled WGS sequence"/>
</dbReference>
<evidence type="ECO:0000256" key="6">
    <source>
        <dbReference type="ARBA" id="ARBA00048348"/>
    </source>
</evidence>
<keyword evidence="8" id="KW-0732">Signal</keyword>
<dbReference type="PROSITE" id="PS51257">
    <property type="entry name" value="PROKAR_LIPOPROTEIN"/>
    <property type="match status" value="1"/>
</dbReference>
<dbReference type="Pfam" id="PF00194">
    <property type="entry name" value="Carb_anhydrase"/>
    <property type="match status" value="1"/>
</dbReference>
<dbReference type="EMBL" id="JAQQKX010000011">
    <property type="protein sequence ID" value="MDC7684295.1"/>
    <property type="molecule type" value="Genomic_DNA"/>
</dbReference>
<evidence type="ECO:0000256" key="4">
    <source>
        <dbReference type="ARBA" id="ARBA00022833"/>
    </source>
</evidence>
<feature type="compositionally biased region" description="Basic and acidic residues" evidence="7">
    <location>
        <begin position="26"/>
        <end position="58"/>
    </location>
</feature>
<organism evidence="10 11">
    <name type="scientific">Asticcacaulis aquaticus</name>
    <dbReference type="NCBI Taxonomy" id="2984212"/>
    <lineage>
        <taxon>Bacteria</taxon>
        <taxon>Pseudomonadati</taxon>
        <taxon>Pseudomonadota</taxon>
        <taxon>Alphaproteobacteria</taxon>
        <taxon>Caulobacterales</taxon>
        <taxon>Caulobacteraceae</taxon>
        <taxon>Asticcacaulis</taxon>
    </lineage>
</organism>
<evidence type="ECO:0000256" key="7">
    <source>
        <dbReference type="SAM" id="MobiDB-lite"/>
    </source>
</evidence>
<evidence type="ECO:0000256" key="1">
    <source>
        <dbReference type="ARBA" id="ARBA00010718"/>
    </source>
</evidence>
<accession>A0ABT5HW47</accession>
<dbReference type="PANTHER" id="PTHR18952:SF265">
    <property type="entry name" value="CARBONIC ANHYDRASE"/>
    <property type="match status" value="1"/>
</dbReference>
<gene>
    <name evidence="10" type="ORF">PQU92_13480</name>
</gene>
<evidence type="ECO:0000313" key="10">
    <source>
        <dbReference type="EMBL" id="MDC7684295.1"/>
    </source>
</evidence>
<proteinExistence type="inferred from homology"/>
<keyword evidence="3" id="KW-0479">Metal-binding</keyword>
<dbReference type="SMART" id="SM01057">
    <property type="entry name" value="Carb_anhydrase"/>
    <property type="match status" value="1"/>
</dbReference>
<keyword evidence="5" id="KW-0456">Lyase</keyword>
<keyword evidence="4" id="KW-0862">Zinc</keyword>
<dbReference type="InterPro" id="IPR023561">
    <property type="entry name" value="Carbonic_anhydrase_a-class"/>
</dbReference>
<reference evidence="10 11" key="1">
    <citation type="submission" date="2023-01" db="EMBL/GenBank/DDBJ databases">
        <title>Novel species of the genus Asticcacaulis isolated from rivers.</title>
        <authorList>
            <person name="Lu H."/>
        </authorList>
    </citation>
    <scope>NUCLEOTIDE SEQUENCE [LARGE SCALE GENOMIC DNA]</scope>
    <source>
        <strain evidence="10 11">BYS171W</strain>
    </source>
</reference>
<sequence>MRRPALLFSVAAFALMGLTACGGKPKTEHGADHGGGDAHAAAEGHGDAADTGHGDAEHGGAQMAQIAHWSYEGDDGPTHWSQLGGDNKTCGTGHRQSPINLSGMAGAKTVNMTLDYTSSAAKIQNLGHVVQVSPTDGGGVIMDNVRYKLIQFHFHTPSEHTIDGHRAAIEAHFVHKNDKGELLVIGVLSDVGVADPMLAPIWTYLPTDPGPAAVIPDVLINARDLMPATEEFYAYSGSLTTPPCSENVTWLVYASPLSISAEQVDAYQRLTGPNARPIQTAQGRDILHIIGG</sequence>
<dbReference type="CDD" id="cd03124">
    <property type="entry name" value="alpha_CA_prokaryotic_like"/>
    <property type="match status" value="1"/>
</dbReference>
<feature type="domain" description="Alpha-carbonic anhydrase" evidence="9">
    <location>
        <begin position="67"/>
        <end position="292"/>
    </location>
</feature>
<feature type="region of interest" description="Disordered" evidence="7">
    <location>
        <begin position="26"/>
        <end position="60"/>
    </location>
</feature>
<dbReference type="InterPro" id="IPR041891">
    <property type="entry name" value="Alpha_CA_prokaryot-like"/>
</dbReference>
<protein>
    <recommendedName>
        <fullName evidence="2">carbonic anhydrase</fullName>
        <ecNumber evidence="2">4.2.1.1</ecNumber>
    </recommendedName>
</protein>